<gene>
    <name evidence="4" type="ORF">C5L31_000330</name>
</gene>
<keyword evidence="1 2" id="KW-0238">DNA-binding</keyword>
<keyword evidence="5" id="KW-1185">Reference proteome</keyword>
<dbReference type="PROSITE" id="PS50977">
    <property type="entry name" value="HTH_TETR_2"/>
    <property type="match status" value="1"/>
</dbReference>
<accession>A0A4R5NL86</accession>
<dbReference type="PANTHER" id="PTHR43479">
    <property type="entry name" value="ACREF/ENVCD OPERON REPRESSOR-RELATED"/>
    <property type="match status" value="1"/>
</dbReference>
<dbReference type="AlphaFoldDB" id="A0A4R5NL86"/>
<sequence length="180" mass="20727">MQTTKEKLIAATQTLIQEKNSTDVRLTEVADRIGITHGAIYKHFKNKEALLTAVALDWFNTTIIQNIHLSDDPQPPKSLLHEWLWQFVNAKKQAYQDTPGMFALNATYVEADPHILKLVLLDSMKFIDQLMQFNDPKLRKSEAILASFSVFTLPSFKSTWTSLDYQERFEVQWQLIEAGL</sequence>
<evidence type="ECO:0000256" key="1">
    <source>
        <dbReference type="ARBA" id="ARBA00023125"/>
    </source>
</evidence>
<dbReference type="GO" id="GO:0003677">
    <property type="term" value="F:DNA binding"/>
    <property type="evidence" value="ECO:0007669"/>
    <property type="project" value="UniProtKB-UniRule"/>
</dbReference>
<dbReference type="PRINTS" id="PR00455">
    <property type="entry name" value="HTHTETR"/>
</dbReference>
<proteinExistence type="predicted"/>
<dbReference type="OrthoDB" id="9815924at2"/>
<reference evidence="4 5" key="1">
    <citation type="journal article" date="2019" name="Appl. Microbiol. Biotechnol.">
        <title>Uncovering carbohydrate metabolism through a genotype-phenotype association study of 56 lactic acid bacteria genomes.</title>
        <authorList>
            <person name="Buron-Moles G."/>
            <person name="Chailyan A."/>
            <person name="Dolejs I."/>
            <person name="Forster J."/>
            <person name="Miks M.H."/>
        </authorList>
    </citation>
    <scope>NUCLEOTIDE SEQUENCE [LARGE SCALE GENOMIC DNA]</scope>
    <source>
        <strain evidence="4 5">ATCC 49373</strain>
    </source>
</reference>
<dbReference type="InterPro" id="IPR050624">
    <property type="entry name" value="HTH-type_Tx_Regulator"/>
</dbReference>
<evidence type="ECO:0000313" key="4">
    <source>
        <dbReference type="EMBL" id="TDG75456.1"/>
    </source>
</evidence>
<dbReference type="PANTHER" id="PTHR43479:SF11">
    <property type="entry name" value="ACREF_ENVCD OPERON REPRESSOR-RELATED"/>
    <property type="match status" value="1"/>
</dbReference>
<dbReference type="InterPro" id="IPR001647">
    <property type="entry name" value="HTH_TetR"/>
</dbReference>
<evidence type="ECO:0000259" key="3">
    <source>
        <dbReference type="PROSITE" id="PS50977"/>
    </source>
</evidence>
<dbReference type="InterPro" id="IPR009057">
    <property type="entry name" value="Homeodomain-like_sf"/>
</dbReference>
<dbReference type="EMBL" id="PUFO01000066">
    <property type="protein sequence ID" value="TDG75456.1"/>
    <property type="molecule type" value="Genomic_DNA"/>
</dbReference>
<organism evidence="4 5">
    <name type="scientific">Secundilactobacillus malefermentans</name>
    <dbReference type="NCBI Taxonomy" id="176292"/>
    <lineage>
        <taxon>Bacteria</taxon>
        <taxon>Bacillati</taxon>
        <taxon>Bacillota</taxon>
        <taxon>Bacilli</taxon>
        <taxon>Lactobacillales</taxon>
        <taxon>Lactobacillaceae</taxon>
        <taxon>Secundilactobacillus</taxon>
    </lineage>
</organism>
<dbReference type="Pfam" id="PF00440">
    <property type="entry name" value="TetR_N"/>
    <property type="match status" value="1"/>
</dbReference>
<feature type="domain" description="HTH tetR-type" evidence="3">
    <location>
        <begin position="2"/>
        <end position="62"/>
    </location>
</feature>
<dbReference type="SUPFAM" id="SSF46689">
    <property type="entry name" value="Homeodomain-like"/>
    <property type="match status" value="1"/>
</dbReference>
<evidence type="ECO:0000313" key="5">
    <source>
        <dbReference type="Proteomes" id="UP000294854"/>
    </source>
</evidence>
<dbReference type="Proteomes" id="UP000294854">
    <property type="component" value="Unassembled WGS sequence"/>
</dbReference>
<comment type="caution">
    <text evidence="4">The sequence shown here is derived from an EMBL/GenBank/DDBJ whole genome shotgun (WGS) entry which is preliminary data.</text>
</comment>
<name>A0A4R5NL86_9LACO</name>
<dbReference type="Gene3D" id="1.10.357.10">
    <property type="entry name" value="Tetracycline Repressor, domain 2"/>
    <property type="match status" value="1"/>
</dbReference>
<dbReference type="RefSeq" id="WP_010620213.1">
    <property type="nucleotide sequence ID" value="NZ_PUFO01000066.1"/>
</dbReference>
<feature type="DNA-binding region" description="H-T-H motif" evidence="2">
    <location>
        <begin position="25"/>
        <end position="44"/>
    </location>
</feature>
<evidence type="ECO:0000256" key="2">
    <source>
        <dbReference type="PROSITE-ProRule" id="PRU00335"/>
    </source>
</evidence>
<protein>
    <recommendedName>
        <fullName evidence="3">HTH tetR-type domain-containing protein</fullName>
    </recommendedName>
</protein>